<dbReference type="OrthoDB" id="345640at2"/>
<keyword evidence="1" id="KW-0812">Transmembrane</keyword>
<reference evidence="3 4" key="1">
    <citation type="submission" date="2019-02" db="EMBL/GenBank/DDBJ databases">
        <title>Deep-cultivation of Planctomycetes and their phenomic and genomic characterization uncovers novel biology.</title>
        <authorList>
            <person name="Wiegand S."/>
            <person name="Jogler M."/>
            <person name="Boedeker C."/>
            <person name="Pinto D."/>
            <person name="Vollmers J."/>
            <person name="Rivas-Marin E."/>
            <person name="Kohn T."/>
            <person name="Peeters S.H."/>
            <person name="Heuer A."/>
            <person name="Rast P."/>
            <person name="Oberbeckmann S."/>
            <person name="Bunk B."/>
            <person name="Jeske O."/>
            <person name="Meyerdierks A."/>
            <person name="Storesund J.E."/>
            <person name="Kallscheuer N."/>
            <person name="Luecker S."/>
            <person name="Lage O.M."/>
            <person name="Pohl T."/>
            <person name="Merkel B.J."/>
            <person name="Hornburger P."/>
            <person name="Mueller R.-W."/>
            <person name="Bruemmer F."/>
            <person name="Labrenz M."/>
            <person name="Spormann A.M."/>
            <person name="Op Den Camp H."/>
            <person name="Overmann J."/>
            <person name="Amann R."/>
            <person name="Jetten M.S.M."/>
            <person name="Mascher T."/>
            <person name="Medema M.H."/>
            <person name="Devos D.P."/>
            <person name="Kaster A.-K."/>
            <person name="Ovreas L."/>
            <person name="Rohde M."/>
            <person name="Galperin M.Y."/>
            <person name="Jogler C."/>
        </authorList>
    </citation>
    <scope>NUCLEOTIDE SEQUENCE [LARGE SCALE GENOMIC DNA]</scope>
    <source>
        <strain evidence="3 4">Poly59</strain>
    </source>
</reference>
<dbReference type="InterPro" id="IPR038522">
    <property type="entry name" value="T4/T6SS_DotU_sf"/>
</dbReference>
<comment type="caution">
    <text evidence="3">The sequence shown here is derived from an EMBL/GenBank/DDBJ whole genome shotgun (WGS) entry which is preliminary data.</text>
</comment>
<dbReference type="AlphaFoldDB" id="A0A5C6F736"/>
<sequence>MKESLEQFVDDYIESVLAVIDALHTGDAVDHISLHESLAGRIEAARQSHHHDGDWEAAIYALVALTDELMLEMPWSGRIWWNDHVLEASVFGSRVCSERFYQLAAEASRDSSSHGRVTSGQVSGGPSGGVLRVFYDCVLLGFRGVYSVPGLSASTTNALGIPPTIEDWLARTQHYLADDSTAGEPARQHRQLSGASPNALRRNIVWWTVAAGVMLIANIAVFSLTRHS</sequence>
<dbReference type="Gene3D" id="1.25.40.590">
    <property type="entry name" value="Type IV / VI secretion system, DotU"/>
    <property type="match status" value="1"/>
</dbReference>
<organism evidence="3 4">
    <name type="scientific">Rubripirellula reticaptiva</name>
    <dbReference type="NCBI Taxonomy" id="2528013"/>
    <lineage>
        <taxon>Bacteria</taxon>
        <taxon>Pseudomonadati</taxon>
        <taxon>Planctomycetota</taxon>
        <taxon>Planctomycetia</taxon>
        <taxon>Pirellulales</taxon>
        <taxon>Pirellulaceae</taxon>
        <taxon>Rubripirellula</taxon>
    </lineage>
</organism>
<dbReference type="InterPro" id="IPR017732">
    <property type="entry name" value="T4/T6SS_DotU"/>
</dbReference>
<evidence type="ECO:0000256" key="1">
    <source>
        <dbReference type="SAM" id="Phobius"/>
    </source>
</evidence>
<protein>
    <recommendedName>
        <fullName evidence="2">Type IV / VI secretion system DotU domain-containing protein</fullName>
    </recommendedName>
</protein>
<evidence type="ECO:0000313" key="4">
    <source>
        <dbReference type="Proteomes" id="UP000317977"/>
    </source>
</evidence>
<name>A0A5C6F736_9BACT</name>
<dbReference type="EMBL" id="SJPX01000002">
    <property type="protein sequence ID" value="TWU56294.1"/>
    <property type="molecule type" value="Genomic_DNA"/>
</dbReference>
<evidence type="ECO:0000313" key="3">
    <source>
        <dbReference type="EMBL" id="TWU56294.1"/>
    </source>
</evidence>
<proteinExistence type="predicted"/>
<keyword evidence="4" id="KW-1185">Reference proteome</keyword>
<feature type="domain" description="Type IV / VI secretion system DotU" evidence="2">
    <location>
        <begin position="16"/>
        <end position="225"/>
    </location>
</feature>
<gene>
    <name evidence="3" type="ORF">Poly59_25980</name>
</gene>
<dbReference type="Pfam" id="PF09850">
    <property type="entry name" value="DotU"/>
    <property type="match status" value="1"/>
</dbReference>
<dbReference type="PANTHER" id="PTHR38033:SF1">
    <property type="entry name" value="DOTU FAMILY TYPE IV_VI SECRETION SYSTEM PROTEIN"/>
    <property type="match status" value="1"/>
</dbReference>
<dbReference type="PANTHER" id="PTHR38033">
    <property type="entry name" value="MEMBRANE PROTEIN-RELATED"/>
    <property type="match status" value="1"/>
</dbReference>
<evidence type="ECO:0000259" key="2">
    <source>
        <dbReference type="Pfam" id="PF09850"/>
    </source>
</evidence>
<dbReference type="RefSeq" id="WP_146534306.1">
    <property type="nucleotide sequence ID" value="NZ_SJPX01000002.1"/>
</dbReference>
<keyword evidence="1" id="KW-1133">Transmembrane helix</keyword>
<feature type="transmembrane region" description="Helical" evidence="1">
    <location>
        <begin position="204"/>
        <end position="224"/>
    </location>
</feature>
<accession>A0A5C6F736</accession>
<keyword evidence="1" id="KW-0472">Membrane</keyword>
<dbReference type="Proteomes" id="UP000317977">
    <property type="component" value="Unassembled WGS sequence"/>
</dbReference>